<dbReference type="Gene3D" id="2.60.40.10">
    <property type="entry name" value="Immunoglobulins"/>
    <property type="match status" value="1"/>
</dbReference>
<organism evidence="27 28">
    <name type="scientific">Gadus morhua</name>
    <name type="common">Atlantic cod</name>
    <dbReference type="NCBI Taxonomy" id="8049"/>
    <lineage>
        <taxon>Eukaryota</taxon>
        <taxon>Metazoa</taxon>
        <taxon>Chordata</taxon>
        <taxon>Craniata</taxon>
        <taxon>Vertebrata</taxon>
        <taxon>Euteleostomi</taxon>
        <taxon>Actinopterygii</taxon>
        <taxon>Neopterygii</taxon>
        <taxon>Teleostei</taxon>
        <taxon>Neoteleostei</taxon>
        <taxon>Acanthomorphata</taxon>
        <taxon>Zeiogadaria</taxon>
        <taxon>Gadariae</taxon>
        <taxon>Gadiformes</taxon>
        <taxon>Gadoidei</taxon>
        <taxon>Gadidae</taxon>
        <taxon>Gadus</taxon>
    </lineage>
</organism>
<evidence type="ECO:0000256" key="21">
    <source>
        <dbReference type="PROSITE-ProRule" id="PRU10141"/>
    </source>
</evidence>
<evidence type="ECO:0000256" key="10">
    <source>
        <dbReference type="ARBA" id="ARBA00022989"/>
    </source>
</evidence>
<evidence type="ECO:0000256" key="9">
    <source>
        <dbReference type="ARBA" id="ARBA00022840"/>
    </source>
</evidence>
<dbReference type="GeneTree" id="ENSGT00940000167274"/>
<proteinExistence type="inferred from homology"/>
<evidence type="ECO:0000259" key="26">
    <source>
        <dbReference type="PROSITE" id="PS50835"/>
    </source>
</evidence>
<dbReference type="InterPro" id="IPR008266">
    <property type="entry name" value="Tyr_kinase_AS"/>
</dbReference>
<dbReference type="SMART" id="SM00409">
    <property type="entry name" value="IG"/>
    <property type="match status" value="1"/>
</dbReference>
<dbReference type="InterPro" id="IPR007110">
    <property type="entry name" value="Ig-like_dom"/>
</dbReference>
<evidence type="ECO:0000256" key="20">
    <source>
        <dbReference type="PIRSR" id="PIRSR000615-3"/>
    </source>
</evidence>
<evidence type="ECO:0000256" key="2">
    <source>
        <dbReference type="ARBA" id="ARBA00011902"/>
    </source>
</evidence>
<keyword evidence="9 19" id="KW-0067">ATP-binding</keyword>
<evidence type="ECO:0000256" key="24">
    <source>
        <dbReference type="SAM" id="SignalP"/>
    </source>
</evidence>
<comment type="similarity">
    <text evidence="22">Belongs to the protein kinase superfamily. Tyr protein kinase family. CSF-1/PDGF receptor subfamily.</text>
</comment>
<keyword evidence="3" id="KW-1003">Cell membrane</keyword>
<keyword evidence="8" id="KW-0418">Kinase</keyword>
<protein>
    <recommendedName>
        <fullName evidence="2">receptor protein-tyrosine kinase</fullName>
        <ecNumber evidence="2">2.7.10.1</ecNumber>
    </recommendedName>
</protein>
<dbReference type="PANTHER" id="PTHR24416">
    <property type="entry name" value="TYROSINE-PROTEIN KINASE RECEPTOR"/>
    <property type="match status" value="1"/>
</dbReference>
<dbReference type="Ensembl" id="ENSGMOT00000046821.1">
    <property type="protein sequence ID" value="ENSGMOP00000038694.1"/>
    <property type="gene ID" value="ENSGMOG00000023570.1"/>
</dbReference>
<dbReference type="GO" id="GO:0030225">
    <property type="term" value="P:macrophage differentiation"/>
    <property type="evidence" value="ECO:0007669"/>
    <property type="project" value="Ensembl"/>
</dbReference>
<dbReference type="InterPro" id="IPR003599">
    <property type="entry name" value="Ig_sub"/>
</dbReference>
<evidence type="ECO:0000256" key="8">
    <source>
        <dbReference type="ARBA" id="ARBA00022777"/>
    </source>
</evidence>
<dbReference type="InterPro" id="IPR050122">
    <property type="entry name" value="RTK"/>
</dbReference>
<evidence type="ECO:0000256" key="19">
    <source>
        <dbReference type="PIRSR" id="PIRSR000615-2"/>
    </source>
</evidence>
<keyword evidence="5" id="KW-0808">Transferase</keyword>
<dbReference type="PROSITE" id="PS00240">
    <property type="entry name" value="RECEPTOR_TYR_KIN_III"/>
    <property type="match status" value="1"/>
</dbReference>
<dbReference type="PROSITE" id="PS50011">
    <property type="entry name" value="PROTEIN_KINASE_DOM"/>
    <property type="match status" value="1"/>
</dbReference>
<keyword evidence="12" id="KW-0829">Tyrosine-protein kinase</keyword>
<evidence type="ECO:0000259" key="25">
    <source>
        <dbReference type="PROSITE" id="PS50011"/>
    </source>
</evidence>
<dbReference type="InterPro" id="IPR013151">
    <property type="entry name" value="Immunoglobulin_dom"/>
</dbReference>
<evidence type="ECO:0000313" key="27">
    <source>
        <dbReference type="Ensembl" id="ENSGMOP00000038694.1"/>
    </source>
</evidence>
<keyword evidence="6 22" id="KW-0812">Transmembrane</keyword>
<reference evidence="27" key="2">
    <citation type="submission" date="2025-09" db="UniProtKB">
        <authorList>
            <consortium name="Ensembl"/>
        </authorList>
    </citation>
    <scope>IDENTIFICATION</scope>
</reference>
<keyword evidence="13" id="KW-1015">Disulfide bond</keyword>
<evidence type="ECO:0000256" key="14">
    <source>
        <dbReference type="ARBA" id="ARBA00023170"/>
    </source>
</evidence>
<dbReference type="InterPro" id="IPR036179">
    <property type="entry name" value="Ig-like_dom_sf"/>
</dbReference>
<dbReference type="PANTHER" id="PTHR24416:SF356">
    <property type="entry name" value="RECEPTOR-TYPE TYROSINE-PROTEIN KINASE FLT3"/>
    <property type="match status" value="1"/>
</dbReference>
<dbReference type="InterPro" id="IPR013783">
    <property type="entry name" value="Ig-like_fold"/>
</dbReference>
<keyword evidence="15" id="KW-0325">Glycoprotein</keyword>
<evidence type="ECO:0000256" key="15">
    <source>
        <dbReference type="ARBA" id="ARBA00023180"/>
    </source>
</evidence>
<keyword evidence="16 22" id="KW-0393">Immunoglobulin domain</keyword>
<dbReference type="InterPro" id="IPR011009">
    <property type="entry name" value="Kinase-like_dom_sf"/>
</dbReference>
<evidence type="ECO:0000256" key="6">
    <source>
        <dbReference type="ARBA" id="ARBA00022692"/>
    </source>
</evidence>
<dbReference type="SUPFAM" id="SSF48726">
    <property type="entry name" value="Immunoglobulin"/>
    <property type="match status" value="1"/>
</dbReference>
<dbReference type="InterPro" id="IPR000719">
    <property type="entry name" value="Prot_kinase_dom"/>
</dbReference>
<dbReference type="GO" id="GO:0030183">
    <property type="term" value="P:B cell differentiation"/>
    <property type="evidence" value="ECO:0007669"/>
    <property type="project" value="TreeGrafter"/>
</dbReference>
<evidence type="ECO:0000256" key="1">
    <source>
        <dbReference type="ARBA" id="ARBA00004251"/>
    </source>
</evidence>
<keyword evidence="4" id="KW-0597">Phosphoprotein</keyword>
<keyword evidence="10 23" id="KW-1133">Transmembrane helix</keyword>
<evidence type="ECO:0000256" key="11">
    <source>
        <dbReference type="ARBA" id="ARBA00023136"/>
    </source>
</evidence>
<dbReference type="PROSITE" id="PS00107">
    <property type="entry name" value="PROTEIN_KINASE_ATP"/>
    <property type="match status" value="1"/>
</dbReference>
<sequence>MGYWELVVVLLLLDVRVQGQNAEEVLQLCQSKEVPFPLDGSASDPVVVEGCIGTRLSLVDLPADSVCSLDNGVVEVVTLDRSPPKVLLHLTGNTAGICTVKCTWGNGSHAALTLNLTILKRPSPPSFDFIKKGDYRSPEIKCVSDSNPKATVMWYTSLQASGKEYSENPIKTSEDAFVNKKLMCCAANAIGTECTQLYDYDMDSESPVGVEQQEVKEVVLSPGQSLLLRCTSKNKAPKWFSKGRGPEITTQLDEHGGFQMAYLYFRSLTLEQTGTYTCRPKNKTISVQVLAERLPSVSLAPTNKTISAKEAMNFCLQATISSHPLPDYCAWESPDGRWRDCGGPSWRNRTRQLCDHMRSGEYKLHLEVDRRRYPHKMKLCVADKPQFNCQWLPNILWCETVSPVPTNVSWRSCQEPNDSNCTIFQQEKVEEVLFCETRINRSLMIDKVPPNHFAQFCLTNAFGSWCSDAKYRTLPSPIAELIGHENPGSELKIGILVLLVALILIGMLFLYNIRKKPRYESQLQMIQIMGPNDNDYIYINFKDFQYDQKWEFPRENLQLGKELGSGAFGMVVQATAVGFGPQGNSQVAVKMLKEKHQTVEKEALMSELKMMTQIGNHDNIVNLLGACTGTGPVYLIFQFCWYGDLLNYLKNNRECYHKSLTDAFNKDRFTSLYHNLQSNGDSSEFQIPVENYVHMHPTTTGGQENLALLNLTDDGMDKGSGQQAEELEGLTYNDLLSFAHQVAMGMEFLSAKNCIHRDLAARNVLVTKDRLVKIGDFGLARDIDHDSNYVVRGNVRLPVKWMAPESIFQGMYTMKSDVWAYGILLWEIFSLGVTPYPGVKVDNKFYSMIERGFQMECPYYAGVSVYRVMCKCWSLEPSVRPAFSKLAAFMEAQLTNMEEKVVL</sequence>
<feature type="chain" id="PRO_5046371595" description="receptor protein-tyrosine kinase" evidence="24">
    <location>
        <begin position="20"/>
        <end position="903"/>
    </location>
</feature>
<feature type="active site" description="Proton acceptor" evidence="18">
    <location>
        <position position="758"/>
    </location>
</feature>
<dbReference type="GO" id="GO:0005886">
    <property type="term" value="C:plasma membrane"/>
    <property type="evidence" value="ECO:0007669"/>
    <property type="project" value="UniProtKB-SubCell"/>
</dbReference>
<feature type="binding site" evidence="19">
    <location>
        <position position="762"/>
    </location>
    <ligand>
        <name>ATP</name>
        <dbReference type="ChEBI" id="CHEBI:30616"/>
    </ligand>
</feature>
<keyword evidence="20" id="KW-0479">Metal-binding</keyword>
<dbReference type="Gene3D" id="3.30.200.20">
    <property type="entry name" value="Phosphorylase Kinase, domain 1"/>
    <property type="match status" value="1"/>
</dbReference>
<evidence type="ECO:0000256" key="13">
    <source>
        <dbReference type="ARBA" id="ARBA00023157"/>
    </source>
</evidence>
<keyword evidence="7 19" id="KW-0547">Nucleotide-binding</keyword>
<keyword evidence="28" id="KW-1185">Reference proteome</keyword>
<evidence type="ECO:0000256" key="16">
    <source>
        <dbReference type="ARBA" id="ARBA00023319"/>
    </source>
</evidence>
<dbReference type="OMA" id="YYANESV"/>
<dbReference type="GO" id="GO:0043235">
    <property type="term" value="C:receptor complex"/>
    <property type="evidence" value="ECO:0007669"/>
    <property type="project" value="TreeGrafter"/>
</dbReference>
<dbReference type="InterPro" id="IPR001824">
    <property type="entry name" value="Tyr_kinase_rcpt_3_CS"/>
</dbReference>
<feature type="domain" description="Ig-like" evidence="26">
    <location>
        <begin position="207"/>
        <end position="307"/>
    </location>
</feature>
<feature type="signal peptide" evidence="24">
    <location>
        <begin position="1"/>
        <end position="19"/>
    </location>
</feature>
<keyword evidence="11 23" id="KW-0472">Membrane</keyword>
<evidence type="ECO:0000256" key="7">
    <source>
        <dbReference type="ARBA" id="ARBA00022741"/>
    </source>
</evidence>
<evidence type="ECO:0000256" key="18">
    <source>
        <dbReference type="PIRSR" id="PIRSR000615-1"/>
    </source>
</evidence>
<evidence type="ECO:0000256" key="12">
    <source>
        <dbReference type="ARBA" id="ARBA00023137"/>
    </source>
</evidence>
<dbReference type="EC" id="2.7.10.1" evidence="2"/>
<evidence type="ECO:0000256" key="22">
    <source>
        <dbReference type="RuleBase" id="RU000311"/>
    </source>
</evidence>
<dbReference type="InterPro" id="IPR017441">
    <property type="entry name" value="Protein_kinase_ATP_BS"/>
</dbReference>
<name>A0A8C5AXF2_GADMO</name>
<dbReference type="AlphaFoldDB" id="A0A8C5AXF2"/>
<dbReference type="GO" id="GO:0019838">
    <property type="term" value="F:growth factor binding"/>
    <property type="evidence" value="ECO:0007669"/>
    <property type="project" value="TreeGrafter"/>
</dbReference>
<evidence type="ECO:0000256" key="17">
    <source>
        <dbReference type="ARBA" id="ARBA00051243"/>
    </source>
</evidence>
<dbReference type="GO" id="GO:0061515">
    <property type="term" value="P:myeloid cell development"/>
    <property type="evidence" value="ECO:0007669"/>
    <property type="project" value="Ensembl"/>
</dbReference>
<dbReference type="GO" id="GO:0007169">
    <property type="term" value="P:cell surface receptor protein tyrosine kinase signaling pathway"/>
    <property type="evidence" value="ECO:0007669"/>
    <property type="project" value="InterPro"/>
</dbReference>
<reference evidence="27" key="1">
    <citation type="submission" date="2025-08" db="UniProtKB">
        <authorList>
            <consortium name="Ensembl"/>
        </authorList>
    </citation>
    <scope>IDENTIFICATION</scope>
</reference>
<dbReference type="InterPro" id="IPR020635">
    <property type="entry name" value="Tyr_kinase_cat_dom"/>
</dbReference>
<dbReference type="GO" id="GO:0046872">
    <property type="term" value="F:metal ion binding"/>
    <property type="evidence" value="ECO:0007669"/>
    <property type="project" value="UniProtKB-KW"/>
</dbReference>
<evidence type="ECO:0000256" key="5">
    <source>
        <dbReference type="ARBA" id="ARBA00022679"/>
    </source>
</evidence>
<feature type="binding site" evidence="19 21">
    <location>
        <position position="590"/>
    </location>
    <ligand>
        <name>ATP</name>
        <dbReference type="ChEBI" id="CHEBI:30616"/>
    </ligand>
</feature>
<evidence type="ECO:0000256" key="23">
    <source>
        <dbReference type="SAM" id="Phobius"/>
    </source>
</evidence>
<dbReference type="InterPro" id="IPR001245">
    <property type="entry name" value="Ser-Thr/Tyr_kinase_cat_dom"/>
</dbReference>
<comment type="subcellular location">
    <subcellularLocation>
        <location evidence="1">Cell membrane</location>
        <topology evidence="1">Single-pass type I membrane protein</topology>
    </subcellularLocation>
    <subcellularLocation>
        <location evidence="22">Membrane</location>
        <topology evidence="22">Single-pass type I membrane protein</topology>
    </subcellularLocation>
</comment>
<evidence type="ECO:0000256" key="4">
    <source>
        <dbReference type="ARBA" id="ARBA00022553"/>
    </source>
</evidence>
<feature type="transmembrane region" description="Helical" evidence="23">
    <location>
        <begin position="493"/>
        <end position="513"/>
    </location>
</feature>
<keyword evidence="20" id="KW-0460">Magnesium</keyword>
<dbReference type="GO" id="GO:0004714">
    <property type="term" value="F:transmembrane receptor protein tyrosine kinase activity"/>
    <property type="evidence" value="ECO:0007669"/>
    <property type="project" value="UniProtKB-EC"/>
</dbReference>
<keyword evidence="24" id="KW-0732">Signal</keyword>
<keyword evidence="14 22" id="KW-0675">Receptor</keyword>
<feature type="binding site" evidence="20">
    <location>
        <position position="536"/>
    </location>
    <ligand>
        <name>Mg(2+)</name>
        <dbReference type="ChEBI" id="CHEBI:18420"/>
    </ligand>
</feature>
<dbReference type="GO" id="GO:0005524">
    <property type="term" value="F:ATP binding"/>
    <property type="evidence" value="ECO:0007669"/>
    <property type="project" value="UniProtKB-UniRule"/>
</dbReference>
<feature type="binding site" evidence="19">
    <location>
        <begin position="564"/>
        <end position="571"/>
    </location>
    <ligand>
        <name>ATP</name>
        <dbReference type="ChEBI" id="CHEBI:30616"/>
    </ligand>
</feature>
<evidence type="ECO:0000313" key="28">
    <source>
        <dbReference type="Proteomes" id="UP000694546"/>
    </source>
</evidence>
<feature type="binding site" evidence="20">
    <location>
        <position position="763"/>
    </location>
    <ligand>
        <name>Mg(2+)</name>
        <dbReference type="ChEBI" id="CHEBI:18420"/>
    </ligand>
</feature>
<dbReference type="SUPFAM" id="SSF56112">
    <property type="entry name" value="Protein kinase-like (PK-like)"/>
    <property type="match status" value="1"/>
</dbReference>
<dbReference type="Gene3D" id="1.10.510.10">
    <property type="entry name" value="Transferase(Phosphotransferase) domain 1"/>
    <property type="match status" value="1"/>
</dbReference>
<evidence type="ECO:0000256" key="3">
    <source>
        <dbReference type="ARBA" id="ARBA00022475"/>
    </source>
</evidence>
<feature type="domain" description="Protein kinase" evidence="25">
    <location>
        <begin position="557"/>
        <end position="894"/>
    </location>
</feature>
<feature type="binding site" evidence="20">
    <location>
        <position position="776"/>
    </location>
    <ligand>
        <name>Mg(2+)</name>
        <dbReference type="ChEBI" id="CHEBI:18420"/>
    </ligand>
</feature>
<dbReference type="PROSITE" id="PS00109">
    <property type="entry name" value="PROTEIN_KINASE_TYR"/>
    <property type="match status" value="1"/>
</dbReference>
<dbReference type="Pfam" id="PF00047">
    <property type="entry name" value="ig"/>
    <property type="match status" value="1"/>
</dbReference>
<dbReference type="PROSITE" id="PS50835">
    <property type="entry name" value="IG_LIKE"/>
    <property type="match status" value="1"/>
</dbReference>
<dbReference type="SMART" id="SM00219">
    <property type="entry name" value="TyrKc"/>
    <property type="match status" value="1"/>
</dbReference>
<dbReference type="Pfam" id="PF07714">
    <property type="entry name" value="PK_Tyr_Ser-Thr"/>
    <property type="match status" value="1"/>
</dbReference>
<dbReference type="GO" id="GO:0019221">
    <property type="term" value="P:cytokine-mediated signaling pathway"/>
    <property type="evidence" value="ECO:0007669"/>
    <property type="project" value="TreeGrafter"/>
</dbReference>
<dbReference type="Proteomes" id="UP000694546">
    <property type="component" value="Chromosome 23"/>
</dbReference>
<accession>A0A8C5AXF2</accession>
<comment type="catalytic activity">
    <reaction evidence="17">
        <text>L-tyrosyl-[protein] + ATP = O-phospho-L-tyrosyl-[protein] + ADP + H(+)</text>
        <dbReference type="Rhea" id="RHEA:10596"/>
        <dbReference type="Rhea" id="RHEA-COMP:10136"/>
        <dbReference type="Rhea" id="RHEA-COMP:20101"/>
        <dbReference type="ChEBI" id="CHEBI:15378"/>
        <dbReference type="ChEBI" id="CHEBI:30616"/>
        <dbReference type="ChEBI" id="CHEBI:46858"/>
        <dbReference type="ChEBI" id="CHEBI:61978"/>
        <dbReference type="ChEBI" id="CHEBI:456216"/>
        <dbReference type="EC" id="2.7.10.1"/>
    </reaction>
</comment>